<name>A0AAV2S245_MEGNR</name>
<dbReference type="Proteomes" id="UP001497623">
    <property type="component" value="Unassembled WGS sequence"/>
</dbReference>
<evidence type="ECO:0000259" key="3">
    <source>
        <dbReference type="PROSITE" id="PS50026"/>
    </source>
</evidence>
<organism evidence="4 5">
    <name type="scientific">Meganyctiphanes norvegica</name>
    <name type="common">Northern krill</name>
    <name type="synonym">Thysanopoda norvegica</name>
    <dbReference type="NCBI Taxonomy" id="48144"/>
    <lineage>
        <taxon>Eukaryota</taxon>
        <taxon>Metazoa</taxon>
        <taxon>Ecdysozoa</taxon>
        <taxon>Arthropoda</taxon>
        <taxon>Crustacea</taxon>
        <taxon>Multicrustacea</taxon>
        <taxon>Malacostraca</taxon>
        <taxon>Eumalacostraca</taxon>
        <taxon>Eucarida</taxon>
        <taxon>Euphausiacea</taxon>
        <taxon>Euphausiidae</taxon>
        <taxon>Meganyctiphanes</taxon>
    </lineage>
</organism>
<sequence length="169" mass="18171">DCEAQTYYVISMLRSDICVTMGSLGVINRVVGVLLCASVLLLECCVVLGQSSSGNDSTLVLQQDGGGGTDRREFSHYSVNSTAHDPINTEPSNCSCFNGGECREGKNKKLECICPQGYSGKLCEAHDARKLDDADQSFTSPTVYITGIILFIIALIVLMVLAIYCNISL</sequence>
<evidence type="ECO:0000256" key="2">
    <source>
        <dbReference type="SAM" id="Phobius"/>
    </source>
</evidence>
<dbReference type="PROSITE" id="PS01186">
    <property type="entry name" value="EGF_2"/>
    <property type="match status" value="1"/>
</dbReference>
<accession>A0AAV2S245</accession>
<dbReference type="PROSITE" id="PS00022">
    <property type="entry name" value="EGF_1"/>
    <property type="match status" value="1"/>
</dbReference>
<reference evidence="4 5" key="1">
    <citation type="submission" date="2024-05" db="EMBL/GenBank/DDBJ databases">
        <authorList>
            <person name="Wallberg A."/>
        </authorList>
    </citation>
    <scope>NUCLEOTIDE SEQUENCE [LARGE SCALE GENOMIC DNA]</scope>
</reference>
<proteinExistence type="predicted"/>
<dbReference type="Pfam" id="PF00008">
    <property type="entry name" value="EGF"/>
    <property type="match status" value="1"/>
</dbReference>
<dbReference type="PROSITE" id="PS50026">
    <property type="entry name" value="EGF_3"/>
    <property type="match status" value="1"/>
</dbReference>
<keyword evidence="2" id="KW-0472">Membrane</keyword>
<dbReference type="EMBL" id="CAXKWB010042872">
    <property type="protein sequence ID" value="CAL4158600.1"/>
    <property type="molecule type" value="Genomic_DNA"/>
</dbReference>
<evidence type="ECO:0000256" key="1">
    <source>
        <dbReference type="PROSITE-ProRule" id="PRU00076"/>
    </source>
</evidence>
<keyword evidence="2" id="KW-0812">Transmembrane</keyword>
<feature type="transmembrane region" description="Helical" evidence="2">
    <location>
        <begin position="30"/>
        <end position="49"/>
    </location>
</feature>
<evidence type="ECO:0000313" key="4">
    <source>
        <dbReference type="EMBL" id="CAL4158600.1"/>
    </source>
</evidence>
<dbReference type="Gene3D" id="2.10.25.10">
    <property type="entry name" value="Laminin"/>
    <property type="match status" value="1"/>
</dbReference>
<keyword evidence="1" id="KW-0245">EGF-like domain</keyword>
<feature type="non-terminal residue" evidence="4">
    <location>
        <position position="1"/>
    </location>
</feature>
<feature type="transmembrane region" description="Helical" evidence="2">
    <location>
        <begin position="143"/>
        <end position="167"/>
    </location>
</feature>
<feature type="disulfide bond" evidence="1">
    <location>
        <begin position="114"/>
        <end position="123"/>
    </location>
</feature>
<keyword evidence="5" id="KW-1185">Reference proteome</keyword>
<comment type="caution">
    <text evidence="4">The sequence shown here is derived from an EMBL/GenBank/DDBJ whole genome shotgun (WGS) entry which is preliminary data.</text>
</comment>
<dbReference type="AlphaFoldDB" id="A0AAV2S245"/>
<dbReference type="SUPFAM" id="SSF57196">
    <property type="entry name" value="EGF/Laminin"/>
    <property type="match status" value="1"/>
</dbReference>
<feature type="domain" description="EGF-like" evidence="3">
    <location>
        <begin position="90"/>
        <end position="124"/>
    </location>
</feature>
<keyword evidence="1" id="KW-1015">Disulfide bond</keyword>
<evidence type="ECO:0000313" key="5">
    <source>
        <dbReference type="Proteomes" id="UP001497623"/>
    </source>
</evidence>
<keyword evidence="2" id="KW-1133">Transmembrane helix</keyword>
<gene>
    <name evidence="4" type="ORF">MNOR_LOCUS32102</name>
</gene>
<protein>
    <recommendedName>
        <fullName evidence="3">EGF-like domain-containing protein</fullName>
    </recommendedName>
</protein>
<dbReference type="InterPro" id="IPR000742">
    <property type="entry name" value="EGF"/>
</dbReference>
<comment type="caution">
    <text evidence="1">Lacks conserved residue(s) required for the propagation of feature annotation.</text>
</comment>